<dbReference type="AlphaFoldDB" id="A0AB34INZ7"/>
<gene>
    <name evidence="1" type="ORF">AB1Y20_013328</name>
</gene>
<accession>A0AB34INZ7</accession>
<comment type="caution">
    <text evidence="1">The sequence shown here is derived from an EMBL/GenBank/DDBJ whole genome shotgun (WGS) entry which is preliminary data.</text>
</comment>
<proteinExistence type="predicted"/>
<sequence>MVAALESVTHRSFKFPATPTRWDLLDRIKFPQWHADLKRVVKYATSPTFLGSSPPPFNVASAAGPSTRSAMRSTSSTSASHAHACAPTPAQEEWLKHNILLYDIMLASVTLTEDQLDHVESAFGKVSDGNALYDWVVSHRERQGLEAKVVAYTAAGRLAYAASPLAAWVVMKTESVAYPVADWKMHWVAGIHDLLGGSLGGASPLAAWVVMKTESVAYPVADWKMHWVAVVHDLLGGSLAGERTWVMQALALQVPTYREVTLATCLE</sequence>
<protein>
    <submittedName>
        <fullName evidence="1">Uncharacterized protein</fullName>
    </submittedName>
</protein>
<dbReference type="Proteomes" id="UP001515480">
    <property type="component" value="Unassembled WGS sequence"/>
</dbReference>
<evidence type="ECO:0000313" key="2">
    <source>
        <dbReference type="Proteomes" id="UP001515480"/>
    </source>
</evidence>
<keyword evidence="2" id="KW-1185">Reference proteome</keyword>
<dbReference type="EMBL" id="JBGBPQ010000023">
    <property type="protein sequence ID" value="KAL1500681.1"/>
    <property type="molecule type" value="Genomic_DNA"/>
</dbReference>
<name>A0AB34INZ7_PRYPA</name>
<reference evidence="1 2" key="1">
    <citation type="journal article" date="2024" name="Science">
        <title>Giant polyketide synthase enzymes in the biosynthesis of giant marine polyether toxins.</title>
        <authorList>
            <person name="Fallon T.R."/>
            <person name="Shende V.V."/>
            <person name="Wierzbicki I.H."/>
            <person name="Pendleton A.L."/>
            <person name="Watervoot N.F."/>
            <person name="Auber R.P."/>
            <person name="Gonzalez D.J."/>
            <person name="Wisecaver J.H."/>
            <person name="Moore B.S."/>
        </authorList>
    </citation>
    <scope>NUCLEOTIDE SEQUENCE [LARGE SCALE GENOMIC DNA]</scope>
    <source>
        <strain evidence="1 2">12B1</strain>
    </source>
</reference>
<organism evidence="1 2">
    <name type="scientific">Prymnesium parvum</name>
    <name type="common">Toxic golden alga</name>
    <dbReference type="NCBI Taxonomy" id="97485"/>
    <lineage>
        <taxon>Eukaryota</taxon>
        <taxon>Haptista</taxon>
        <taxon>Haptophyta</taxon>
        <taxon>Prymnesiophyceae</taxon>
        <taxon>Prymnesiales</taxon>
        <taxon>Prymnesiaceae</taxon>
        <taxon>Prymnesium</taxon>
    </lineage>
</organism>
<evidence type="ECO:0000313" key="1">
    <source>
        <dbReference type="EMBL" id="KAL1500681.1"/>
    </source>
</evidence>